<feature type="compositionally biased region" description="Basic and acidic residues" evidence="1">
    <location>
        <begin position="120"/>
        <end position="144"/>
    </location>
</feature>
<organism evidence="2 3">
    <name type="scientific">Henosepilachna vigintioctopunctata</name>
    <dbReference type="NCBI Taxonomy" id="420089"/>
    <lineage>
        <taxon>Eukaryota</taxon>
        <taxon>Metazoa</taxon>
        <taxon>Ecdysozoa</taxon>
        <taxon>Arthropoda</taxon>
        <taxon>Hexapoda</taxon>
        <taxon>Insecta</taxon>
        <taxon>Pterygota</taxon>
        <taxon>Neoptera</taxon>
        <taxon>Endopterygota</taxon>
        <taxon>Coleoptera</taxon>
        <taxon>Polyphaga</taxon>
        <taxon>Cucujiformia</taxon>
        <taxon>Coccinelloidea</taxon>
        <taxon>Coccinellidae</taxon>
        <taxon>Epilachninae</taxon>
        <taxon>Epilachnini</taxon>
        <taxon>Henosepilachna</taxon>
    </lineage>
</organism>
<proteinExistence type="predicted"/>
<comment type="caution">
    <text evidence="2">The sequence shown here is derived from an EMBL/GenBank/DDBJ whole genome shotgun (WGS) entry which is preliminary data.</text>
</comment>
<evidence type="ECO:0000313" key="3">
    <source>
        <dbReference type="Proteomes" id="UP001431783"/>
    </source>
</evidence>
<feature type="region of interest" description="Disordered" evidence="1">
    <location>
        <begin position="77"/>
        <end position="144"/>
    </location>
</feature>
<gene>
    <name evidence="2" type="ORF">WA026_021325</name>
</gene>
<keyword evidence="3" id="KW-1185">Reference proteome</keyword>
<feature type="region of interest" description="Disordered" evidence="1">
    <location>
        <begin position="1"/>
        <end position="22"/>
    </location>
</feature>
<sequence length="224" mass="25584">MVGNKRIRSGTSDSDSETDEELLNENIETIEEEAEKYKNMTLQLQTQLTNIMEQQAVLNQRIAELIEERDRMRSQIAQNNPLDHHQQESQAGEEVEMEEDTPQREEAVQNSSTATLAEVDAGKTKTAEKVRKTETSVTTDKKEEKNRIPPIIIRGNDDWMILSKRLYAKKMGYSKASTLKDGIKVFSSNSTDYRNLIAFLKENNRGYNTYSLQEGILQHGCEGH</sequence>
<feature type="compositionally biased region" description="Acidic residues" evidence="1">
    <location>
        <begin position="91"/>
        <end position="100"/>
    </location>
</feature>
<evidence type="ECO:0000313" key="2">
    <source>
        <dbReference type="EMBL" id="KAK9878310.1"/>
    </source>
</evidence>
<accession>A0AAW1UBL7</accession>
<protein>
    <submittedName>
        <fullName evidence="2">Uncharacterized protein</fullName>
    </submittedName>
</protein>
<dbReference type="Proteomes" id="UP001431783">
    <property type="component" value="Unassembled WGS sequence"/>
</dbReference>
<dbReference type="EMBL" id="JARQZJ010000046">
    <property type="protein sequence ID" value="KAK9878310.1"/>
    <property type="molecule type" value="Genomic_DNA"/>
</dbReference>
<reference evidence="2 3" key="1">
    <citation type="submission" date="2023-03" db="EMBL/GenBank/DDBJ databases">
        <title>Genome insight into feeding habits of ladybird beetles.</title>
        <authorList>
            <person name="Li H.-S."/>
            <person name="Huang Y.-H."/>
            <person name="Pang H."/>
        </authorList>
    </citation>
    <scope>NUCLEOTIDE SEQUENCE [LARGE SCALE GENOMIC DNA]</scope>
    <source>
        <strain evidence="2">SYSU_2023b</strain>
        <tissue evidence="2">Whole body</tissue>
    </source>
</reference>
<dbReference type="AlphaFoldDB" id="A0AAW1UBL7"/>
<evidence type="ECO:0000256" key="1">
    <source>
        <dbReference type="SAM" id="MobiDB-lite"/>
    </source>
</evidence>
<name>A0AAW1UBL7_9CUCU</name>